<dbReference type="RefSeq" id="WP_169275827.1">
    <property type="nucleotide sequence ID" value="NZ_JAAIIH010000009.1"/>
</dbReference>
<organism evidence="1 2">
    <name type="scientific">Bifidobacterium moraviense</name>
    <dbReference type="NCBI Taxonomy" id="2675323"/>
    <lineage>
        <taxon>Bacteria</taxon>
        <taxon>Bacillati</taxon>
        <taxon>Actinomycetota</taxon>
        <taxon>Actinomycetes</taxon>
        <taxon>Bifidobacteriales</taxon>
        <taxon>Bifidobacteriaceae</taxon>
        <taxon>Bifidobacterium</taxon>
    </lineage>
</organism>
<dbReference type="InterPro" id="IPR013403">
    <property type="entry name" value="CRISPR-assoc_prot_Csb1/Cas7u"/>
</dbReference>
<sequence>MVRELTYKDLLEAAHIGGPSTLTEKTELEPAAGFDGLVAPAKYLGRSDSVYVFEDRFVDQQVVNTVLIDSRTSQSNRLEEYIARTVRDNDVDSMFAQMPRIRVTYAYDANDKSGVGSKTAYDFELPHRAFDGHIRVGTVDGQSVSSLPDYVQARNSNANNMLSLFNLSPITVAFGGWDSTRPKNQLRIPSPFNGEIIGVLANQDAQNPVKRSGARVDPIEPSIRFEGNDIKEISRIVSSDISKNLKDKFEKGDKDKKPGAGSTIGLGAIPPATSALDGIAVRRIIRTHVLSFTTLRALRFGKGKEGDESIRALIAAMILAAMAGSNAELNLRANCELRELAAPSLLLDKRYGEAEEIEPISLEQGNALLKEAYEAAHDKAGIDWHGQTLEVEGNPLVIKSGSAEDDNE</sequence>
<comment type="caution">
    <text evidence="1">The sequence shown here is derived from an EMBL/GenBank/DDBJ whole genome shotgun (WGS) entry which is preliminary data.</text>
</comment>
<accession>A0A7Y0HYR9</accession>
<dbReference type="AlphaFoldDB" id="A0A7Y0HYR9"/>
<dbReference type="Proteomes" id="UP000588277">
    <property type="component" value="Unassembled WGS sequence"/>
</dbReference>
<gene>
    <name evidence="1" type="ORF">G1C96_1261</name>
</gene>
<dbReference type="EMBL" id="JAAIIH010000009">
    <property type="protein sequence ID" value="NMN00682.1"/>
    <property type="molecule type" value="Genomic_DNA"/>
</dbReference>
<proteinExistence type="predicted"/>
<evidence type="ECO:0000313" key="2">
    <source>
        <dbReference type="Proteomes" id="UP000588277"/>
    </source>
</evidence>
<protein>
    <submittedName>
        <fullName evidence="1">Type I-U CRISPR-associated protein Cas7</fullName>
    </submittedName>
</protein>
<name>A0A7Y0HYR9_9BIFI</name>
<dbReference type="NCBIfam" id="TIGR02570">
    <property type="entry name" value="cas7_GSU0053"/>
    <property type="match status" value="1"/>
</dbReference>
<keyword evidence="2" id="KW-1185">Reference proteome</keyword>
<dbReference type="Pfam" id="PF09617">
    <property type="entry name" value="Cas_GSU0053"/>
    <property type="match status" value="1"/>
</dbReference>
<evidence type="ECO:0000313" key="1">
    <source>
        <dbReference type="EMBL" id="NMN00682.1"/>
    </source>
</evidence>
<reference evidence="1 2" key="1">
    <citation type="submission" date="2020-02" db="EMBL/GenBank/DDBJ databases">
        <title>Characterization of phylogenetic diversity of novel bifidobacterial species isolated in Czech ZOOs.</title>
        <authorList>
            <person name="Lugli G.A."/>
            <person name="Vera N.B."/>
            <person name="Ventura M."/>
        </authorList>
    </citation>
    <scope>NUCLEOTIDE SEQUENCE [LARGE SCALE GENOMIC DNA]</scope>
    <source>
        <strain evidence="1 2">DSM 109958</strain>
    </source>
</reference>